<evidence type="ECO:0000313" key="1">
    <source>
        <dbReference type="EMBL" id="QEN07311.1"/>
    </source>
</evidence>
<protein>
    <recommendedName>
        <fullName evidence="3">SMI1/KNR4 family protein</fullName>
    </recommendedName>
</protein>
<dbReference type="EMBL" id="CP036150">
    <property type="protein sequence ID" value="QEN07311.1"/>
    <property type="molecule type" value="Genomic_DNA"/>
</dbReference>
<reference evidence="1 2" key="1">
    <citation type="submission" date="2019-02" db="EMBL/GenBank/DDBJ databases">
        <title>Complete Genome Sequence and Methylome Analysis of free living Spirochaetas.</title>
        <authorList>
            <person name="Fomenkov A."/>
            <person name="Dubinina G."/>
            <person name="Leshcheva N."/>
            <person name="Mikheeva N."/>
            <person name="Grabovich M."/>
            <person name="Vincze T."/>
            <person name="Roberts R.J."/>
        </authorList>
    </citation>
    <scope>NUCLEOTIDE SEQUENCE [LARGE SCALE GENOMIC DNA]</scope>
    <source>
        <strain evidence="1 2">K2</strain>
    </source>
</reference>
<accession>A0A5C1QIB1</accession>
<dbReference type="Gene3D" id="3.40.1580.10">
    <property type="entry name" value="SMI1/KNR4-like"/>
    <property type="match status" value="1"/>
</dbReference>
<dbReference type="Proteomes" id="UP000324209">
    <property type="component" value="Chromosome"/>
</dbReference>
<dbReference type="OrthoDB" id="6637351at2"/>
<evidence type="ECO:0000313" key="2">
    <source>
        <dbReference type="Proteomes" id="UP000324209"/>
    </source>
</evidence>
<proteinExistence type="predicted"/>
<sequence length="134" mass="16474">MNKSDILKIENNLKMKLPKFYKDTILNYPFERGSFAEEFMLLNKLETLLELNVDQKHLEEKFYIGSDGGEELYSIKYCDDSVYLYDLDLNEERLYTKDWKSFLDKIDMTIKEIKEDERLMKERKENKKWWQFWL</sequence>
<name>A0A5C1QIB1_9SPIO</name>
<gene>
    <name evidence="1" type="ORF">EXM22_04650</name>
</gene>
<dbReference type="SUPFAM" id="SSF160631">
    <property type="entry name" value="SMI1/KNR4-like"/>
    <property type="match status" value="1"/>
</dbReference>
<dbReference type="InterPro" id="IPR037883">
    <property type="entry name" value="Knr4/Smi1-like_sf"/>
</dbReference>
<keyword evidence="2" id="KW-1185">Reference proteome</keyword>
<dbReference type="AlphaFoldDB" id="A0A5C1QIB1"/>
<organism evidence="1 2">
    <name type="scientific">Oceanispirochaeta crateris</name>
    <dbReference type="NCBI Taxonomy" id="2518645"/>
    <lineage>
        <taxon>Bacteria</taxon>
        <taxon>Pseudomonadati</taxon>
        <taxon>Spirochaetota</taxon>
        <taxon>Spirochaetia</taxon>
        <taxon>Spirochaetales</taxon>
        <taxon>Spirochaetaceae</taxon>
        <taxon>Oceanispirochaeta</taxon>
    </lineage>
</organism>
<dbReference type="RefSeq" id="WP_149485392.1">
    <property type="nucleotide sequence ID" value="NZ_CP036150.1"/>
</dbReference>
<evidence type="ECO:0008006" key="3">
    <source>
        <dbReference type="Google" id="ProtNLM"/>
    </source>
</evidence>
<dbReference type="KEGG" id="ock:EXM22_04650"/>